<dbReference type="InterPro" id="IPR016181">
    <property type="entry name" value="Acyl_CoA_acyltransferase"/>
</dbReference>
<comment type="caution">
    <text evidence="2">The sequence shown here is derived from an EMBL/GenBank/DDBJ whole genome shotgun (WGS) entry which is preliminary data.</text>
</comment>
<dbReference type="EMBL" id="BMFV01000052">
    <property type="protein sequence ID" value="GGH88501.1"/>
    <property type="molecule type" value="Genomic_DNA"/>
</dbReference>
<dbReference type="InterPro" id="IPR000182">
    <property type="entry name" value="GNAT_dom"/>
</dbReference>
<sequence length="187" mass="21994">MDEHDLEIPVIETERYRLRGLTLEDTNAIFPFMSNKETMKYITPHPVKTEQELRAQLQGYVEAYKKRKLIPWVIIDKSNLAIIGVFRFHKLNLWHKKAEMGVVIHKDYQRSGVMTEVLMEILAYGFNDLGLNRIVGDIFADNQGSKRLLMKYGFKMEGRLRETDFDGVHYHDTEVYALLKSEYHPPF</sequence>
<dbReference type="GO" id="GO:0005737">
    <property type="term" value="C:cytoplasm"/>
    <property type="evidence" value="ECO:0007669"/>
    <property type="project" value="TreeGrafter"/>
</dbReference>
<name>A0A8J3EPE4_9BACL</name>
<reference evidence="2" key="2">
    <citation type="submission" date="2020-09" db="EMBL/GenBank/DDBJ databases">
        <authorList>
            <person name="Sun Q."/>
            <person name="Zhou Y."/>
        </authorList>
    </citation>
    <scope>NUCLEOTIDE SEQUENCE</scope>
    <source>
        <strain evidence="2">CGMCC 1.12777</strain>
    </source>
</reference>
<dbReference type="InterPro" id="IPR051531">
    <property type="entry name" value="N-acetyltransferase"/>
</dbReference>
<protein>
    <submittedName>
        <fullName evidence="2">N-acetyltransferase</fullName>
    </submittedName>
</protein>
<dbReference type="SUPFAM" id="SSF55729">
    <property type="entry name" value="Acyl-CoA N-acyltransferases (Nat)"/>
    <property type="match status" value="1"/>
</dbReference>
<dbReference type="GO" id="GO:0008999">
    <property type="term" value="F:protein-N-terminal-alanine acetyltransferase activity"/>
    <property type="evidence" value="ECO:0007669"/>
    <property type="project" value="TreeGrafter"/>
</dbReference>
<evidence type="ECO:0000313" key="3">
    <source>
        <dbReference type="Proteomes" id="UP000656813"/>
    </source>
</evidence>
<dbReference type="PANTHER" id="PTHR43792">
    <property type="entry name" value="GNAT FAMILY, PUTATIVE (AFU_ORTHOLOGUE AFUA_3G00765)-RELATED-RELATED"/>
    <property type="match status" value="1"/>
</dbReference>
<accession>A0A8J3EPE4</accession>
<proteinExistence type="predicted"/>
<dbReference type="PANTHER" id="PTHR43792:SF9">
    <property type="entry name" value="RIBOSOMAL-PROTEIN-ALANINE ACETYLTRANSFERASE"/>
    <property type="match status" value="1"/>
</dbReference>
<organism evidence="2 3">
    <name type="scientific">Pullulanibacillus pueri</name>
    <dbReference type="NCBI Taxonomy" id="1437324"/>
    <lineage>
        <taxon>Bacteria</taxon>
        <taxon>Bacillati</taxon>
        <taxon>Bacillota</taxon>
        <taxon>Bacilli</taxon>
        <taxon>Bacillales</taxon>
        <taxon>Sporolactobacillaceae</taxon>
        <taxon>Pullulanibacillus</taxon>
    </lineage>
</organism>
<dbReference type="RefSeq" id="WP_188499248.1">
    <property type="nucleotide sequence ID" value="NZ_BMFV01000052.1"/>
</dbReference>
<dbReference type="AlphaFoldDB" id="A0A8J3EPE4"/>
<reference evidence="2" key="1">
    <citation type="journal article" date="2014" name="Int. J. Syst. Evol. Microbiol.">
        <title>Complete genome sequence of Corynebacterium casei LMG S-19264T (=DSM 44701T), isolated from a smear-ripened cheese.</title>
        <authorList>
            <consortium name="US DOE Joint Genome Institute (JGI-PGF)"/>
            <person name="Walter F."/>
            <person name="Albersmeier A."/>
            <person name="Kalinowski J."/>
            <person name="Ruckert C."/>
        </authorList>
    </citation>
    <scope>NUCLEOTIDE SEQUENCE</scope>
    <source>
        <strain evidence="2">CGMCC 1.12777</strain>
    </source>
</reference>
<dbReference type="Gene3D" id="3.40.630.30">
    <property type="match status" value="1"/>
</dbReference>
<keyword evidence="3" id="KW-1185">Reference proteome</keyword>
<evidence type="ECO:0000259" key="1">
    <source>
        <dbReference type="PROSITE" id="PS51186"/>
    </source>
</evidence>
<evidence type="ECO:0000313" key="2">
    <source>
        <dbReference type="EMBL" id="GGH88501.1"/>
    </source>
</evidence>
<feature type="domain" description="N-acetyltransferase" evidence="1">
    <location>
        <begin position="16"/>
        <end position="185"/>
    </location>
</feature>
<gene>
    <name evidence="2" type="ORF">GCM10007096_40980</name>
</gene>
<dbReference type="Pfam" id="PF13302">
    <property type="entry name" value="Acetyltransf_3"/>
    <property type="match status" value="1"/>
</dbReference>
<dbReference type="PROSITE" id="PS51186">
    <property type="entry name" value="GNAT"/>
    <property type="match status" value="1"/>
</dbReference>
<dbReference type="Proteomes" id="UP000656813">
    <property type="component" value="Unassembled WGS sequence"/>
</dbReference>